<evidence type="ECO:0000313" key="15">
    <source>
        <dbReference type="Proteomes" id="UP000683246"/>
    </source>
</evidence>
<dbReference type="GO" id="GO:0005886">
    <property type="term" value="C:plasma membrane"/>
    <property type="evidence" value="ECO:0007669"/>
    <property type="project" value="UniProtKB-SubCell"/>
</dbReference>
<keyword evidence="9 12" id="KW-1133">Transmembrane helix</keyword>
<feature type="transmembrane region" description="Helical" evidence="12">
    <location>
        <begin position="6"/>
        <end position="23"/>
    </location>
</feature>
<evidence type="ECO:0000256" key="5">
    <source>
        <dbReference type="ARBA" id="ARBA00022692"/>
    </source>
</evidence>
<dbReference type="PANTHER" id="PTHR34220:SF11">
    <property type="entry name" value="SENSOR PROTEIN KINASE HPTS"/>
    <property type="match status" value="1"/>
</dbReference>
<keyword evidence="3" id="KW-0597">Phosphoprotein</keyword>
<keyword evidence="5 12" id="KW-0812">Transmembrane</keyword>
<keyword evidence="8" id="KW-0067">ATP-binding</keyword>
<dbReference type="SUPFAM" id="SSF55874">
    <property type="entry name" value="ATPase domain of HSP90 chaperone/DNA topoisomerase II/histidine kinase"/>
    <property type="match status" value="1"/>
</dbReference>
<dbReference type="PROSITE" id="PS50885">
    <property type="entry name" value="HAMP"/>
    <property type="match status" value="1"/>
</dbReference>
<keyword evidence="11 12" id="KW-0472">Membrane</keyword>
<evidence type="ECO:0000256" key="10">
    <source>
        <dbReference type="ARBA" id="ARBA00023012"/>
    </source>
</evidence>
<dbReference type="EMBL" id="CP058649">
    <property type="protein sequence ID" value="QUI22301.1"/>
    <property type="molecule type" value="Genomic_DNA"/>
</dbReference>
<comment type="subcellular location">
    <subcellularLocation>
        <location evidence="1">Cell membrane</location>
        <topology evidence="1">Multi-pass membrane protein</topology>
    </subcellularLocation>
</comment>
<sequence>MNKLVLSYVVLILFPILFILNYTSRLNREIIIADSINEKLALTNNLSNTLNNHIAHIEGISNQVAYNSQMLHFLSTPFEMNQEELNNYTNAILPFMSNLRGLNKYAIDSISIYSTNETIPETWNYFLHASNITDFAWYGAFIESSEKEKWLIGDNLGSLGINVHERHTEYMAYIKKLFDTDGAYLGLLIIQITEKSFVDNILLWVKDEENIFLINKKERELVNAKSFDEDFGIDTFFRILESGREYRYDHDTIITFKELSNIDLILFYKSSIDQANEAFKHTMKIMRSIIIVSSILLILVIYYIVKKTVGDMNSIARTMIRAASGDLSASVETTRMDEVGQIGESYNVLISRINTLIDKVVEKEMAQKNAQLNALQYQINPHFIYNTLDIFRMKLEISGEVETGNAIATFGKLLRYNLKGRDQYTTLIEEINQVENYMDIQKFRLGDNIKWHCDIPSELANQKVVKLILQPIVENSIIHGYRGYGTCLTISIYIKRYDDRYDIYIEDDGNGIDPDKLQYINHEFKISKYDRMRDKIIDRGIGLTNVNLRIKIFYGNAYYIKVESQKGKGTKVIIPIQLEGELDV</sequence>
<dbReference type="CDD" id="cd06225">
    <property type="entry name" value="HAMP"/>
    <property type="match status" value="1"/>
</dbReference>
<feature type="domain" description="HAMP" evidence="13">
    <location>
        <begin position="306"/>
        <end position="358"/>
    </location>
</feature>
<dbReference type="Pfam" id="PF00672">
    <property type="entry name" value="HAMP"/>
    <property type="match status" value="1"/>
</dbReference>
<dbReference type="SMART" id="SM00304">
    <property type="entry name" value="HAMP"/>
    <property type="match status" value="1"/>
</dbReference>
<evidence type="ECO:0000256" key="3">
    <source>
        <dbReference type="ARBA" id="ARBA00022553"/>
    </source>
</evidence>
<accession>A0A8J8SG76</accession>
<evidence type="ECO:0000256" key="1">
    <source>
        <dbReference type="ARBA" id="ARBA00004651"/>
    </source>
</evidence>
<protein>
    <submittedName>
        <fullName evidence="14">Histidine kinase</fullName>
    </submittedName>
</protein>
<dbReference type="InterPro" id="IPR036890">
    <property type="entry name" value="HATPase_C_sf"/>
</dbReference>
<dbReference type="InterPro" id="IPR003594">
    <property type="entry name" value="HATPase_dom"/>
</dbReference>
<evidence type="ECO:0000256" key="6">
    <source>
        <dbReference type="ARBA" id="ARBA00022741"/>
    </source>
</evidence>
<keyword evidence="6" id="KW-0547">Nucleotide-binding</keyword>
<dbReference type="Pfam" id="PF02518">
    <property type="entry name" value="HATPase_c"/>
    <property type="match status" value="1"/>
</dbReference>
<dbReference type="Gene3D" id="6.10.340.10">
    <property type="match status" value="1"/>
</dbReference>
<evidence type="ECO:0000256" key="9">
    <source>
        <dbReference type="ARBA" id="ARBA00022989"/>
    </source>
</evidence>
<keyword evidence="7 14" id="KW-0418">Kinase</keyword>
<dbReference type="Proteomes" id="UP000683246">
    <property type="component" value="Chromosome"/>
</dbReference>
<dbReference type="InterPro" id="IPR050640">
    <property type="entry name" value="Bact_2-comp_sensor_kinase"/>
</dbReference>
<dbReference type="KEGG" id="vpy:HZI73_08315"/>
<dbReference type="SMART" id="SM00387">
    <property type="entry name" value="HATPase_c"/>
    <property type="match status" value="1"/>
</dbReference>
<evidence type="ECO:0000256" key="11">
    <source>
        <dbReference type="ARBA" id="ARBA00023136"/>
    </source>
</evidence>
<name>A0A8J8SG76_9FIRM</name>
<evidence type="ECO:0000313" key="14">
    <source>
        <dbReference type="EMBL" id="QUI22301.1"/>
    </source>
</evidence>
<dbReference type="Gene3D" id="3.30.565.10">
    <property type="entry name" value="Histidine kinase-like ATPase, C-terminal domain"/>
    <property type="match status" value="1"/>
</dbReference>
<gene>
    <name evidence="14" type="ORF">HZI73_08315</name>
</gene>
<keyword evidence="10" id="KW-0902">Two-component regulatory system</keyword>
<dbReference type="AlphaFoldDB" id="A0A8J8SG76"/>
<keyword evidence="15" id="KW-1185">Reference proteome</keyword>
<dbReference type="PANTHER" id="PTHR34220">
    <property type="entry name" value="SENSOR HISTIDINE KINASE YPDA"/>
    <property type="match status" value="1"/>
</dbReference>
<proteinExistence type="predicted"/>
<evidence type="ECO:0000256" key="7">
    <source>
        <dbReference type="ARBA" id="ARBA00022777"/>
    </source>
</evidence>
<reference evidence="14" key="1">
    <citation type="submission" date="2020-07" db="EMBL/GenBank/DDBJ databases">
        <title>Vallitalea pronyensis genome.</title>
        <authorList>
            <person name="Postec A."/>
        </authorList>
    </citation>
    <scope>NUCLEOTIDE SEQUENCE</scope>
    <source>
        <strain evidence="14">FatNI3</strain>
    </source>
</reference>
<keyword evidence="4" id="KW-0808">Transferase</keyword>
<feature type="transmembrane region" description="Helical" evidence="12">
    <location>
        <begin position="285"/>
        <end position="305"/>
    </location>
</feature>
<dbReference type="RefSeq" id="WP_212697785.1">
    <property type="nucleotide sequence ID" value="NZ_CP058649.1"/>
</dbReference>
<dbReference type="InterPro" id="IPR003660">
    <property type="entry name" value="HAMP_dom"/>
</dbReference>
<evidence type="ECO:0000259" key="13">
    <source>
        <dbReference type="PROSITE" id="PS50885"/>
    </source>
</evidence>
<evidence type="ECO:0000256" key="8">
    <source>
        <dbReference type="ARBA" id="ARBA00022840"/>
    </source>
</evidence>
<dbReference type="Pfam" id="PF06580">
    <property type="entry name" value="His_kinase"/>
    <property type="match status" value="1"/>
</dbReference>
<evidence type="ECO:0000256" key="12">
    <source>
        <dbReference type="SAM" id="Phobius"/>
    </source>
</evidence>
<dbReference type="InterPro" id="IPR010559">
    <property type="entry name" value="Sig_transdc_His_kin_internal"/>
</dbReference>
<organism evidence="14 15">
    <name type="scientific">Vallitalea pronyensis</name>
    <dbReference type="NCBI Taxonomy" id="1348613"/>
    <lineage>
        <taxon>Bacteria</taxon>
        <taxon>Bacillati</taxon>
        <taxon>Bacillota</taxon>
        <taxon>Clostridia</taxon>
        <taxon>Lachnospirales</taxon>
        <taxon>Vallitaleaceae</taxon>
        <taxon>Vallitalea</taxon>
    </lineage>
</organism>
<dbReference type="GO" id="GO:0005524">
    <property type="term" value="F:ATP binding"/>
    <property type="evidence" value="ECO:0007669"/>
    <property type="project" value="UniProtKB-KW"/>
</dbReference>
<dbReference type="GO" id="GO:0000155">
    <property type="term" value="F:phosphorelay sensor kinase activity"/>
    <property type="evidence" value="ECO:0007669"/>
    <property type="project" value="InterPro"/>
</dbReference>
<evidence type="ECO:0000256" key="4">
    <source>
        <dbReference type="ARBA" id="ARBA00022679"/>
    </source>
</evidence>
<keyword evidence="2" id="KW-1003">Cell membrane</keyword>
<evidence type="ECO:0000256" key="2">
    <source>
        <dbReference type="ARBA" id="ARBA00022475"/>
    </source>
</evidence>